<dbReference type="Gramene" id="OB04G28320.1">
    <property type="protein sequence ID" value="OB04G28320.1"/>
    <property type="gene ID" value="OB04G28320"/>
</dbReference>
<feature type="compositionally biased region" description="Pro residues" evidence="5">
    <location>
        <begin position="199"/>
        <end position="212"/>
    </location>
</feature>
<feature type="region of interest" description="Disordered" evidence="5">
    <location>
        <begin position="151"/>
        <end position="217"/>
    </location>
</feature>
<dbReference type="GO" id="GO:0006355">
    <property type="term" value="P:regulation of DNA-templated transcription"/>
    <property type="evidence" value="ECO:0007669"/>
    <property type="project" value="InterPro"/>
</dbReference>
<evidence type="ECO:0000256" key="1">
    <source>
        <dbReference type="ARBA" id="ARBA00023015"/>
    </source>
</evidence>
<dbReference type="AlphaFoldDB" id="J3M0A7"/>
<evidence type="ECO:0000256" key="3">
    <source>
        <dbReference type="ARBA" id="ARBA00023163"/>
    </source>
</evidence>
<dbReference type="EnsemblPlants" id="OB04G28320.1">
    <property type="protein sequence ID" value="OB04G28320.1"/>
    <property type="gene ID" value="OB04G28320"/>
</dbReference>
<sequence>MAQDDPKGAGGGGDEEEEEEELDEEELLNAFRFKPTDRELVENYLLPRLQRRLAVPNDRIIEANVYKLHPAKLVDVRRFRHLQDLQDIEEEKRGGGKHQHRRRALHVGAQAGRGDGSQPQRQVRGRYVAQEAPEVAQNEQASSAQRLLAAPAYNGGSPPVHRLQVQPPNVPPPQPALHPQAAPASGNSFGQSPTTMTQPRPPSPVQPHPQQWPPAAETPAMQEKRVLEQMMAEYLHLLDADESRGRGAQEWEMRSQPQCSDAAECNDGGEKLSSAEVATTEVRPDGGDRLEHDAPVGPQLISIFPMLKNVSEILNFT</sequence>
<feature type="compositionally biased region" description="Basic residues" evidence="5">
    <location>
        <begin position="95"/>
        <end position="105"/>
    </location>
</feature>
<dbReference type="GO" id="GO:0003677">
    <property type="term" value="F:DNA binding"/>
    <property type="evidence" value="ECO:0007669"/>
    <property type="project" value="UniProtKB-KW"/>
</dbReference>
<evidence type="ECO:0000313" key="7">
    <source>
        <dbReference type="EnsemblPlants" id="OB04G28320.1"/>
    </source>
</evidence>
<keyword evidence="4" id="KW-0539">Nucleus</keyword>
<reference evidence="7" key="2">
    <citation type="submission" date="2013-04" db="UniProtKB">
        <authorList>
            <consortium name="EnsemblPlants"/>
        </authorList>
    </citation>
    <scope>IDENTIFICATION</scope>
</reference>
<protein>
    <recommendedName>
        <fullName evidence="6">NAC domain-containing protein</fullName>
    </recommendedName>
</protein>
<feature type="compositionally biased region" description="Acidic residues" evidence="5">
    <location>
        <begin position="13"/>
        <end position="25"/>
    </location>
</feature>
<dbReference type="SUPFAM" id="SSF101941">
    <property type="entry name" value="NAC domain"/>
    <property type="match status" value="1"/>
</dbReference>
<organism evidence="7">
    <name type="scientific">Oryza brachyantha</name>
    <name type="common">malo sina</name>
    <dbReference type="NCBI Taxonomy" id="4533"/>
    <lineage>
        <taxon>Eukaryota</taxon>
        <taxon>Viridiplantae</taxon>
        <taxon>Streptophyta</taxon>
        <taxon>Embryophyta</taxon>
        <taxon>Tracheophyta</taxon>
        <taxon>Spermatophyta</taxon>
        <taxon>Magnoliopsida</taxon>
        <taxon>Liliopsida</taxon>
        <taxon>Poales</taxon>
        <taxon>Poaceae</taxon>
        <taxon>BOP clade</taxon>
        <taxon>Oryzoideae</taxon>
        <taxon>Oryzeae</taxon>
        <taxon>Oryzinae</taxon>
        <taxon>Oryza</taxon>
    </lineage>
</organism>
<dbReference type="Proteomes" id="UP000006038">
    <property type="component" value="Chromosome 4"/>
</dbReference>
<feature type="domain" description="NAC" evidence="6">
    <location>
        <begin position="30"/>
        <end position="79"/>
    </location>
</feature>
<keyword evidence="3" id="KW-0804">Transcription</keyword>
<feature type="region of interest" description="Disordered" evidence="5">
    <location>
        <begin position="90"/>
        <end position="125"/>
    </location>
</feature>
<keyword evidence="8" id="KW-1185">Reference proteome</keyword>
<keyword evidence="1" id="KW-0805">Transcription regulation</keyword>
<evidence type="ECO:0000256" key="4">
    <source>
        <dbReference type="ARBA" id="ARBA00023242"/>
    </source>
</evidence>
<name>J3M0A7_ORYBR</name>
<evidence type="ECO:0000256" key="5">
    <source>
        <dbReference type="SAM" id="MobiDB-lite"/>
    </source>
</evidence>
<feature type="region of interest" description="Disordered" evidence="5">
    <location>
        <begin position="1"/>
        <end position="25"/>
    </location>
</feature>
<dbReference type="InterPro" id="IPR003441">
    <property type="entry name" value="NAC-dom"/>
</dbReference>
<dbReference type="Pfam" id="PF02365">
    <property type="entry name" value="NAM"/>
    <property type="match status" value="1"/>
</dbReference>
<evidence type="ECO:0000256" key="2">
    <source>
        <dbReference type="ARBA" id="ARBA00023125"/>
    </source>
</evidence>
<keyword evidence="2" id="KW-0238">DNA-binding</keyword>
<evidence type="ECO:0000259" key="6">
    <source>
        <dbReference type="Pfam" id="PF02365"/>
    </source>
</evidence>
<evidence type="ECO:0000313" key="8">
    <source>
        <dbReference type="Proteomes" id="UP000006038"/>
    </source>
</evidence>
<feature type="compositionally biased region" description="Basic and acidic residues" evidence="5">
    <location>
        <begin position="282"/>
        <end position="293"/>
    </location>
</feature>
<proteinExistence type="predicted"/>
<dbReference type="InterPro" id="IPR036093">
    <property type="entry name" value="NAC_dom_sf"/>
</dbReference>
<feature type="compositionally biased region" description="Polar residues" evidence="5">
    <location>
        <begin position="185"/>
        <end position="197"/>
    </location>
</feature>
<dbReference type="HOGENOM" id="CLU_878192_0_0_1"/>
<feature type="region of interest" description="Disordered" evidence="5">
    <location>
        <begin position="254"/>
        <end position="293"/>
    </location>
</feature>
<reference evidence="7" key="1">
    <citation type="journal article" date="2013" name="Nat. Commun.">
        <title>Whole-genome sequencing of Oryza brachyantha reveals mechanisms underlying Oryza genome evolution.</title>
        <authorList>
            <person name="Chen J."/>
            <person name="Huang Q."/>
            <person name="Gao D."/>
            <person name="Wang J."/>
            <person name="Lang Y."/>
            <person name="Liu T."/>
            <person name="Li B."/>
            <person name="Bai Z."/>
            <person name="Luis Goicoechea J."/>
            <person name="Liang C."/>
            <person name="Chen C."/>
            <person name="Zhang W."/>
            <person name="Sun S."/>
            <person name="Liao Y."/>
            <person name="Zhang X."/>
            <person name="Yang L."/>
            <person name="Song C."/>
            <person name="Wang M."/>
            <person name="Shi J."/>
            <person name="Liu G."/>
            <person name="Liu J."/>
            <person name="Zhou H."/>
            <person name="Zhou W."/>
            <person name="Yu Q."/>
            <person name="An N."/>
            <person name="Chen Y."/>
            <person name="Cai Q."/>
            <person name="Wang B."/>
            <person name="Liu B."/>
            <person name="Min J."/>
            <person name="Huang Y."/>
            <person name="Wu H."/>
            <person name="Li Z."/>
            <person name="Zhang Y."/>
            <person name="Yin Y."/>
            <person name="Song W."/>
            <person name="Jiang J."/>
            <person name="Jackson S.A."/>
            <person name="Wing R.A."/>
            <person name="Wang J."/>
            <person name="Chen M."/>
        </authorList>
    </citation>
    <scope>NUCLEOTIDE SEQUENCE [LARGE SCALE GENOMIC DNA]</scope>
    <source>
        <strain evidence="7">cv. IRGC 101232</strain>
    </source>
</reference>
<accession>J3M0A7</accession>